<gene>
    <name evidence="1" type="ORF">GCM10010971_31890</name>
</gene>
<keyword evidence="2" id="KW-1185">Reference proteome</keyword>
<organism evidence="1 2">
    <name type="scientific">Silvimonas amylolytica</name>
    <dbReference type="NCBI Taxonomy" id="449663"/>
    <lineage>
        <taxon>Bacteria</taxon>
        <taxon>Pseudomonadati</taxon>
        <taxon>Pseudomonadota</taxon>
        <taxon>Betaproteobacteria</taxon>
        <taxon>Neisseriales</taxon>
        <taxon>Chitinibacteraceae</taxon>
        <taxon>Silvimonas</taxon>
    </lineage>
</organism>
<evidence type="ECO:0000313" key="2">
    <source>
        <dbReference type="Proteomes" id="UP000621859"/>
    </source>
</evidence>
<proteinExistence type="predicted"/>
<comment type="caution">
    <text evidence="1">The sequence shown here is derived from an EMBL/GenBank/DDBJ whole genome shotgun (WGS) entry which is preliminary data.</text>
</comment>
<reference evidence="2" key="1">
    <citation type="journal article" date="2019" name="Int. J. Syst. Evol. Microbiol.">
        <title>The Global Catalogue of Microorganisms (GCM) 10K type strain sequencing project: providing services to taxonomists for standard genome sequencing and annotation.</title>
        <authorList>
            <consortium name="The Broad Institute Genomics Platform"/>
            <consortium name="The Broad Institute Genome Sequencing Center for Infectious Disease"/>
            <person name="Wu L."/>
            <person name="Ma J."/>
        </authorList>
    </citation>
    <scope>NUCLEOTIDE SEQUENCE [LARGE SCALE GENOMIC DNA]</scope>
    <source>
        <strain evidence="2">CGMCC 1.8860</strain>
    </source>
</reference>
<evidence type="ECO:0000313" key="1">
    <source>
        <dbReference type="EMBL" id="GGP27370.1"/>
    </source>
</evidence>
<dbReference type="Proteomes" id="UP000621859">
    <property type="component" value="Unassembled WGS sequence"/>
</dbReference>
<accession>A0ABQ2PPN1</accession>
<protein>
    <submittedName>
        <fullName evidence="1">Uncharacterized protein</fullName>
    </submittedName>
</protein>
<dbReference type="EMBL" id="BMLY01000006">
    <property type="protein sequence ID" value="GGP27370.1"/>
    <property type="molecule type" value="Genomic_DNA"/>
</dbReference>
<sequence>MNWRGFAAGLEGAQRSHGYAALRCIKRKGTGVVHWPSALQGGANTLACGDFGIQRGLVHLQGYRLGIDLAAVE</sequence>
<name>A0ABQ2PPN1_9NEIS</name>